<feature type="chain" id="PRO_5046707394" description="DUF3558 domain-containing protein" evidence="1">
    <location>
        <begin position="27"/>
        <end position="180"/>
    </location>
</feature>
<protein>
    <recommendedName>
        <fullName evidence="4">DUF3558 domain-containing protein</fullName>
    </recommendedName>
</protein>
<gene>
    <name evidence="2" type="ORF">RM779_00230</name>
</gene>
<evidence type="ECO:0000313" key="2">
    <source>
        <dbReference type="EMBL" id="MDT0441031.1"/>
    </source>
</evidence>
<comment type="caution">
    <text evidence="2">The sequence shown here is derived from an EMBL/GenBank/DDBJ whole genome shotgun (WGS) entry which is preliminary data.</text>
</comment>
<evidence type="ECO:0008006" key="4">
    <source>
        <dbReference type="Google" id="ProtNLM"/>
    </source>
</evidence>
<proteinExistence type="predicted"/>
<dbReference type="RefSeq" id="WP_311614504.1">
    <property type="nucleotide sequence ID" value="NZ_JAVREV010000001.1"/>
</dbReference>
<reference evidence="3" key="1">
    <citation type="submission" date="2023-07" db="EMBL/GenBank/DDBJ databases">
        <title>30 novel species of actinomycetes from the DSMZ collection.</title>
        <authorList>
            <person name="Nouioui I."/>
        </authorList>
    </citation>
    <scope>NUCLEOTIDE SEQUENCE [LARGE SCALE GENOMIC DNA]</scope>
    <source>
        <strain evidence="3">DSM 41886</strain>
    </source>
</reference>
<feature type="signal peptide" evidence="1">
    <location>
        <begin position="1"/>
        <end position="26"/>
    </location>
</feature>
<name>A0ABU2RX51_9ACTN</name>
<evidence type="ECO:0000313" key="3">
    <source>
        <dbReference type="Proteomes" id="UP001183615"/>
    </source>
</evidence>
<evidence type="ECO:0000256" key="1">
    <source>
        <dbReference type="SAM" id="SignalP"/>
    </source>
</evidence>
<organism evidence="2 3">
    <name type="scientific">Streptomyces johnsoniae</name>
    <dbReference type="NCBI Taxonomy" id="3075532"/>
    <lineage>
        <taxon>Bacteria</taxon>
        <taxon>Bacillati</taxon>
        <taxon>Actinomycetota</taxon>
        <taxon>Actinomycetes</taxon>
        <taxon>Kitasatosporales</taxon>
        <taxon>Streptomycetaceae</taxon>
        <taxon>Streptomyces</taxon>
    </lineage>
</organism>
<keyword evidence="3" id="KW-1185">Reference proteome</keyword>
<keyword evidence="1" id="KW-0732">Signal</keyword>
<dbReference type="EMBL" id="JAVREV010000001">
    <property type="protein sequence ID" value="MDT0441031.1"/>
    <property type="molecule type" value="Genomic_DNA"/>
</dbReference>
<accession>A0ABU2RX51</accession>
<dbReference type="Proteomes" id="UP001183615">
    <property type="component" value="Unassembled WGS sequence"/>
</dbReference>
<sequence length="180" mass="19582">MKTQKRNSVAGALLLLPLAACLTACGEDAEYNYSVPGTICDTAIDSEALRALLSPGDTIEAAPRDTDVETCEIRIDDELEIEITGHSPYEPEDPMDYARTNEFEEPEEADLIEGGTGAVWEHGALAGWPCRADLADSYNNVLAVIHVFSDHADGDDRRDLIADFARSYMAGLSEKLECDV</sequence>